<sequence>MADGSHKTLGLQLNVIGPFDLRRTDGSRVTITSKKARAVLAMLAVAPGGRRERRWLQYKLWSERGEREGAASLRQTLSALRRALAPMGDVLEADRTTVTLSLSEVAVDALELSSVAQRLPGQAEFLEGLDIRDPEFDNWLREQRAFWSRQLETSQGGPDPSEVDFAPPLDVPCVTLMPFASAEPLTPQTQELAEQVLDQLARHRWISFMDWAVHSGRSAAGAARPATANYVVTGQLRQSGGRLVLMVELTHLTTGQSVKRAQFTAPLADAADIGAGFAAVARDMAIEVAGNFSCALAQSYEQRSQSRPAQSDEALVWQGRWHINRLTAEDFEKAQAIFEDIIARNPGHIEAHVYLALTTLWRVWTCRADPRDIKLARRQAQKAIKLDVSDGRGYWIAGCAECWLGNKTAAVHYTDEAIRLCPSLAFAHDQRGTNLAYDGNPLAALEALEHAIRLSPHHPQRFCFEGETALAALLAGDLSAALQHADHALLLRPAYWYAHMVKVLALHRMGRPDAVSRAKRDLYEFEPRFNRSYINWLPFSDRSLNARMIEEMF</sequence>
<dbReference type="PANTHER" id="PTHR35807">
    <property type="entry name" value="TRANSCRIPTIONAL REGULATOR REDD-RELATED"/>
    <property type="match status" value="1"/>
</dbReference>
<proteinExistence type="predicted"/>
<gene>
    <name evidence="1" type="ORF">SAMN04488041_106118</name>
</gene>
<protein>
    <submittedName>
        <fullName evidence="1">Uncharacterized protein</fullName>
    </submittedName>
</protein>
<dbReference type="InterPro" id="IPR051677">
    <property type="entry name" value="AfsR-DnrI-RedD_regulator"/>
</dbReference>
<evidence type="ECO:0000313" key="2">
    <source>
        <dbReference type="Proteomes" id="UP000183076"/>
    </source>
</evidence>
<evidence type="ECO:0000313" key="1">
    <source>
        <dbReference type="EMBL" id="SDX39020.1"/>
    </source>
</evidence>
<dbReference type="Proteomes" id="UP000183076">
    <property type="component" value="Unassembled WGS sequence"/>
</dbReference>
<dbReference type="Gene3D" id="1.10.10.10">
    <property type="entry name" value="Winged helix-like DNA-binding domain superfamily/Winged helix DNA-binding domain"/>
    <property type="match status" value="1"/>
</dbReference>
<reference evidence="2" key="1">
    <citation type="submission" date="2016-10" db="EMBL/GenBank/DDBJ databases">
        <authorList>
            <person name="Varghese N."/>
            <person name="Submissions S."/>
        </authorList>
    </citation>
    <scope>NUCLEOTIDE SEQUENCE [LARGE SCALE GENOMIC DNA]</scope>
    <source>
        <strain evidence="2">DSM 10014</strain>
    </source>
</reference>
<dbReference type="InterPro" id="IPR011990">
    <property type="entry name" value="TPR-like_helical_dom_sf"/>
</dbReference>
<dbReference type="EMBL" id="FNNB01000006">
    <property type="protein sequence ID" value="SDX39020.1"/>
    <property type="molecule type" value="Genomic_DNA"/>
</dbReference>
<dbReference type="SUPFAM" id="SSF46894">
    <property type="entry name" value="C-terminal effector domain of the bipartite response regulators"/>
    <property type="match status" value="1"/>
</dbReference>
<accession>A0A1H3BAG7</accession>
<dbReference type="AlphaFoldDB" id="A0A1H3BAG7"/>
<dbReference type="Gene3D" id="1.25.40.10">
    <property type="entry name" value="Tetratricopeptide repeat domain"/>
    <property type="match status" value="2"/>
</dbReference>
<dbReference type="STRING" id="60137.SAMN04488041_106118"/>
<dbReference type="SUPFAM" id="SSF48452">
    <property type="entry name" value="TPR-like"/>
    <property type="match status" value="1"/>
</dbReference>
<dbReference type="InterPro" id="IPR016032">
    <property type="entry name" value="Sig_transdc_resp-reg_C-effctor"/>
</dbReference>
<dbReference type="GO" id="GO:0003677">
    <property type="term" value="F:DNA binding"/>
    <property type="evidence" value="ECO:0007669"/>
    <property type="project" value="InterPro"/>
</dbReference>
<dbReference type="InterPro" id="IPR036388">
    <property type="entry name" value="WH-like_DNA-bd_sf"/>
</dbReference>
<name>A0A1H3BAG7_9RHOB</name>
<dbReference type="GO" id="GO:0006355">
    <property type="term" value="P:regulation of DNA-templated transcription"/>
    <property type="evidence" value="ECO:0007669"/>
    <property type="project" value="InterPro"/>
</dbReference>
<organism evidence="1 2">
    <name type="scientific">Sulfitobacter pontiacus</name>
    <dbReference type="NCBI Taxonomy" id="60137"/>
    <lineage>
        <taxon>Bacteria</taxon>
        <taxon>Pseudomonadati</taxon>
        <taxon>Pseudomonadota</taxon>
        <taxon>Alphaproteobacteria</taxon>
        <taxon>Rhodobacterales</taxon>
        <taxon>Roseobacteraceae</taxon>
        <taxon>Sulfitobacter</taxon>
    </lineage>
</organism>